<dbReference type="Proteomes" id="UP000786387">
    <property type="component" value="Unassembled WGS sequence"/>
</dbReference>
<feature type="transmembrane region" description="Helical" evidence="1">
    <location>
        <begin position="400"/>
        <end position="424"/>
    </location>
</feature>
<evidence type="ECO:0000313" key="3">
    <source>
        <dbReference type="EMBL" id="MBA1275669.1"/>
    </source>
</evidence>
<evidence type="ECO:0000256" key="1">
    <source>
        <dbReference type="SAM" id="Phobius"/>
    </source>
</evidence>
<comment type="caution">
    <text evidence="3">The sequence shown here is derived from an EMBL/GenBank/DDBJ whole genome shotgun (WGS) entry which is preliminary data.</text>
</comment>
<feature type="transmembrane region" description="Helical" evidence="1">
    <location>
        <begin position="220"/>
        <end position="243"/>
    </location>
</feature>
<gene>
    <name evidence="3" type="ORF">G7026_20200</name>
</gene>
<evidence type="ECO:0000259" key="2">
    <source>
        <dbReference type="Pfam" id="PF07158"/>
    </source>
</evidence>
<dbReference type="InterPro" id="IPR009827">
    <property type="entry name" value="MatC_N"/>
</dbReference>
<feature type="transmembrane region" description="Helical" evidence="1">
    <location>
        <begin position="131"/>
        <end position="155"/>
    </location>
</feature>
<keyword evidence="4" id="KW-1185">Reference proteome</keyword>
<feature type="transmembrane region" description="Helical" evidence="1">
    <location>
        <begin position="281"/>
        <end position="300"/>
    </location>
</feature>
<feature type="transmembrane region" description="Helical" evidence="1">
    <location>
        <begin position="15"/>
        <end position="38"/>
    </location>
</feature>
<feature type="transmembrane region" description="Helical" evidence="1">
    <location>
        <begin position="92"/>
        <end position="119"/>
    </location>
</feature>
<dbReference type="Pfam" id="PF07158">
    <property type="entry name" value="MatC_N"/>
    <property type="match status" value="1"/>
</dbReference>
<accession>A0ABR5Z638</accession>
<feature type="transmembrane region" description="Helical" evidence="1">
    <location>
        <begin position="175"/>
        <end position="196"/>
    </location>
</feature>
<evidence type="ECO:0000313" key="4">
    <source>
        <dbReference type="Proteomes" id="UP000786387"/>
    </source>
</evidence>
<sequence>MIIILAILSSIGIGYWLNINIGLLAMGFAYIISVLVMGLSSKELLGFWPINLFFIIFAITFFFGFAISNGTLDKISHRTVYMARRMPAMIPFALYGLVMLISGVGPGHYAVFVFLSPLVMSVAARTGMSRVLGAIIVVCGGMATTFVPISMGGRVTQGILENAGYDVLTAANHTHVLLIDAFVVNTVMFLAAYVLLKGYRTRHLDSEPPEPLDPAQRRTLALILAVIAAIVLPSVLAAAMPSVALLGTIASRMDATFVSIIGIVLALVLRVGNEKDALAKVPWTIIVLLCGMGMLIAVAVKAGTISALSQWLATHVSAANVPYATGVSASLMSFFSSTLGVVMPTLFPMAPSLAAQTGTSETLLLAVIMLCASMTGFSPFSSAGALALAGVQSEVERGRLFFQLLLLPFIGVSCVLLLVFFRLIG</sequence>
<organism evidence="3 4">
    <name type="scientific">Stutzerimonas azotifigens</name>
    <dbReference type="NCBI Taxonomy" id="291995"/>
    <lineage>
        <taxon>Bacteria</taxon>
        <taxon>Pseudomonadati</taxon>
        <taxon>Pseudomonadota</taxon>
        <taxon>Gammaproteobacteria</taxon>
        <taxon>Pseudomonadales</taxon>
        <taxon>Pseudomonadaceae</taxon>
        <taxon>Stutzerimonas</taxon>
    </lineage>
</organism>
<keyword evidence="1" id="KW-0472">Membrane</keyword>
<keyword evidence="1" id="KW-1133">Transmembrane helix</keyword>
<name>A0ABR5Z638_9GAMM</name>
<reference evidence="3 4" key="1">
    <citation type="submission" date="2020-02" db="EMBL/GenBank/DDBJ databases">
        <title>Synteny-based analysis reveals conserved mechanism for high triclosan tolerance in Pseudomonas, as well as instances of horizontal transfer.</title>
        <authorList>
            <person name="Mcfarland A.G."/>
            <person name="Bertucci H.K."/>
            <person name="Litmann E."/>
            <person name="Shen J."/>
            <person name="Huttenhower C."/>
            <person name="Hartmann E.M."/>
        </authorList>
    </citation>
    <scope>NUCLEOTIDE SEQUENCE [LARGE SCALE GENOMIC DNA]</scope>
    <source>
        <strain evidence="3 4">115A1</strain>
    </source>
</reference>
<feature type="transmembrane region" description="Helical" evidence="1">
    <location>
        <begin position="249"/>
        <end position="269"/>
    </location>
</feature>
<keyword evidence="1" id="KW-0812">Transmembrane</keyword>
<feature type="domain" description="Dicarboxylate carrier MatC N-terminal" evidence="2">
    <location>
        <begin position="2"/>
        <end position="143"/>
    </location>
</feature>
<dbReference type="EMBL" id="JAAMRF010000012">
    <property type="protein sequence ID" value="MBA1275669.1"/>
    <property type="molecule type" value="Genomic_DNA"/>
</dbReference>
<feature type="transmembrane region" description="Helical" evidence="1">
    <location>
        <begin position="363"/>
        <end position="388"/>
    </location>
</feature>
<proteinExistence type="predicted"/>
<feature type="transmembrane region" description="Helical" evidence="1">
    <location>
        <begin position="320"/>
        <end position="342"/>
    </location>
</feature>
<feature type="transmembrane region" description="Helical" evidence="1">
    <location>
        <begin position="50"/>
        <end position="72"/>
    </location>
</feature>
<protein>
    <submittedName>
        <fullName evidence="3">Di-/tricarboxylate transporter</fullName>
    </submittedName>
</protein>